<dbReference type="PANTHER" id="PTHR12195">
    <property type="entry name" value="CYTOPLASMIC FMR1-INTERACTING PROTEIN-RELATED"/>
    <property type="match status" value="1"/>
</dbReference>
<dbReference type="GO" id="GO:0031267">
    <property type="term" value="F:small GTPase binding"/>
    <property type="evidence" value="ECO:0007669"/>
    <property type="project" value="InterPro"/>
</dbReference>
<dbReference type="InterPro" id="IPR008081">
    <property type="entry name" value="Cytoplasmic_FMR1-int"/>
</dbReference>
<evidence type="ECO:0000313" key="2">
    <source>
        <dbReference type="EMBL" id="CAE0435379.1"/>
    </source>
</evidence>
<dbReference type="AlphaFoldDB" id="A0A7S3PGD3"/>
<protein>
    <recommendedName>
        <fullName evidence="3">CYRIA/CYRIB Rac1 binding domain-containing protein</fullName>
    </recommendedName>
</protein>
<evidence type="ECO:0000256" key="1">
    <source>
        <dbReference type="SAM" id="MobiDB-lite"/>
    </source>
</evidence>
<name>A0A7S3PGD3_9STRA</name>
<dbReference type="GO" id="GO:0030833">
    <property type="term" value="P:regulation of actin filament polymerization"/>
    <property type="evidence" value="ECO:0007669"/>
    <property type="project" value="InterPro"/>
</dbReference>
<dbReference type="EMBL" id="HBIN01007689">
    <property type="protein sequence ID" value="CAE0435379.1"/>
    <property type="molecule type" value="Transcribed_RNA"/>
</dbReference>
<dbReference type="Pfam" id="PF05994">
    <property type="entry name" value="FragX_IP"/>
    <property type="match status" value="2"/>
</dbReference>
<dbReference type="PIRSF" id="PIRSF008153">
    <property type="entry name" value="FMR1_interacting"/>
    <property type="match status" value="1"/>
</dbReference>
<feature type="region of interest" description="Disordered" evidence="1">
    <location>
        <begin position="287"/>
        <end position="307"/>
    </location>
</feature>
<sequence length="834" mass="95913">MDAKSMLLSPRKRVKKSLSPATSINLDSVEEILLKLREIAADWLDSESPTFQQDYKVKPEQRQKKLVGDPRKVSTSPTQTHLLLKFIGYIENAMYAQNQKKSKNTLKSAFKTLKPSQKSKAFDLGKDAFVLKSFYHRAVFFPYMLALGSTCRKLANVGELYYREFYLEMTKCVQFPIATSLPWIVTRELIENPSDNNLMVCLLYALDVYNDAADIALNRMHNRFLYDEIEAEVNLVFDQLTFLVSEHLYTFTKKAAAESILKKYEQLLKKMKKTKKYSVLNITPSKHNTEEKNSTAEATESKVNDNKEKKRVDSSVMKIEPKYFRRFEIVLQQRHINLLGRTIDLNLLVSKVIHSKIVTDIEFILYQFECGDITSITEFKTHLEIISACRDLMAKSIDIEPFCRLFQQCNHSVSSSTGRTYRHIVGELQREIFSNMCYDQVTETFSTAKMRRSNDGKGTFSKLLHGAHGVVKKLEAIHRIDRGVFTKKHIGAIFNFENLVDVDNMVKFLLKTINKKINSELVPYVLAIYNVLPDIRLTKYETGLDFSLLSFQSQLNQLLLYEDLKKAFDAFKYVGNVCAFCYMMQTELDRKQSSSYVQVAPFVGFVQSLMANSVAEHGEIKVDETSLYKTVMAVKRETKDNISMEGDIHMVERACRFEAERVGERDFIFKKFLELVEANLKKSEFKEKVCTSDKLVKVFSALQFIYCNNWNDDLEEPPTSFLWGGTLLLFLNGQMNKFGHEDLVSHILRVSAIEYSKSETSSNSKRETNANSERFLVKAKKLRRDMGSISSLLEASIEPEENDITVFHPPKWNAETAYGFQTSKTTSVTNVKSF</sequence>
<evidence type="ECO:0008006" key="3">
    <source>
        <dbReference type="Google" id="ProtNLM"/>
    </source>
</evidence>
<organism evidence="2">
    <name type="scientific">Aplanochytrium stocchinoi</name>
    <dbReference type="NCBI Taxonomy" id="215587"/>
    <lineage>
        <taxon>Eukaryota</taxon>
        <taxon>Sar</taxon>
        <taxon>Stramenopiles</taxon>
        <taxon>Bigyra</taxon>
        <taxon>Labyrinthulomycetes</taxon>
        <taxon>Thraustochytrida</taxon>
        <taxon>Thraustochytriidae</taxon>
        <taxon>Aplanochytrium</taxon>
    </lineage>
</organism>
<accession>A0A7S3PGD3</accession>
<proteinExistence type="predicted"/>
<reference evidence="2" key="1">
    <citation type="submission" date="2021-01" db="EMBL/GenBank/DDBJ databases">
        <authorList>
            <person name="Corre E."/>
            <person name="Pelletier E."/>
            <person name="Niang G."/>
            <person name="Scheremetjew M."/>
            <person name="Finn R."/>
            <person name="Kale V."/>
            <person name="Holt S."/>
            <person name="Cochrane G."/>
            <person name="Meng A."/>
            <person name="Brown T."/>
            <person name="Cohen L."/>
        </authorList>
    </citation>
    <scope>NUCLEOTIDE SEQUENCE</scope>
    <source>
        <strain evidence="2">GSBS06</strain>
    </source>
</reference>
<gene>
    <name evidence="2" type="ORF">ASTO00021_LOCUS5659</name>
</gene>